<dbReference type="RefSeq" id="XP_070864171.1">
    <property type="nucleotide sequence ID" value="XM_071013267.1"/>
</dbReference>
<feature type="compositionally biased region" description="Basic and acidic residues" evidence="1">
    <location>
        <begin position="259"/>
        <end position="268"/>
    </location>
</feature>
<proteinExistence type="predicted"/>
<reference evidence="3 4" key="1">
    <citation type="journal article" date="2024" name="Commun. Biol.">
        <title>Comparative genomic analysis of thermophilic fungi reveals convergent evolutionary adaptations and gene losses.</title>
        <authorList>
            <person name="Steindorff A.S."/>
            <person name="Aguilar-Pontes M.V."/>
            <person name="Robinson A.J."/>
            <person name="Andreopoulos B."/>
            <person name="LaButti K."/>
            <person name="Kuo A."/>
            <person name="Mondo S."/>
            <person name="Riley R."/>
            <person name="Otillar R."/>
            <person name="Haridas S."/>
            <person name="Lipzen A."/>
            <person name="Grimwood J."/>
            <person name="Schmutz J."/>
            <person name="Clum A."/>
            <person name="Reid I.D."/>
            <person name="Moisan M.C."/>
            <person name="Butler G."/>
            <person name="Nguyen T.T.M."/>
            <person name="Dewar K."/>
            <person name="Conant G."/>
            <person name="Drula E."/>
            <person name="Henrissat B."/>
            <person name="Hansel C."/>
            <person name="Singer S."/>
            <person name="Hutchinson M.I."/>
            <person name="de Vries R.P."/>
            <person name="Natvig D.O."/>
            <person name="Powell A.J."/>
            <person name="Tsang A."/>
            <person name="Grigoriev I.V."/>
        </authorList>
    </citation>
    <scope>NUCLEOTIDE SEQUENCE [LARGE SCALE GENOMIC DNA]</scope>
    <source>
        <strain evidence="3 4">ATCC 22073</strain>
    </source>
</reference>
<keyword evidence="4" id="KW-1185">Reference proteome</keyword>
<dbReference type="EMBL" id="JAZGUE010000006">
    <property type="protein sequence ID" value="KAL2265444.1"/>
    <property type="molecule type" value="Genomic_DNA"/>
</dbReference>
<evidence type="ECO:0000256" key="1">
    <source>
        <dbReference type="SAM" id="MobiDB-lite"/>
    </source>
</evidence>
<keyword evidence="2" id="KW-0472">Membrane</keyword>
<keyword evidence="2" id="KW-1133">Transmembrane helix</keyword>
<sequence>MASPAATPPARHLLRQATGLLRRRPSPAPRFLLLLLRRSSSATKPPPKVLAKPERFTPPSHGSRLPRKTPRHYGGDLSAEEKAAQEVREYPGMPPAPGSQAHRILHSRWIHVVITVGTLTSLAIYTFVLNFQRTSPFADLLPAASDFVSHPILSARALADVIRMHETHKAERIAEKRAREVEDVAKRRLYRRAHGLPDEVGLFNQSLAKTKAEAEAAAAAADDNSPVNAAAEAAAAAAAAQGETVVGNAEAPHAHGARRLSEQEQKEAVDKVKNKRFGIF</sequence>
<evidence type="ECO:0000313" key="3">
    <source>
        <dbReference type="EMBL" id="KAL2265444.1"/>
    </source>
</evidence>
<dbReference type="Proteomes" id="UP001600064">
    <property type="component" value="Unassembled WGS sequence"/>
</dbReference>
<dbReference type="GeneID" id="98127911"/>
<feature type="transmembrane region" description="Helical" evidence="2">
    <location>
        <begin position="109"/>
        <end position="128"/>
    </location>
</feature>
<protein>
    <submittedName>
        <fullName evidence="3">Uncharacterized protein</fullName>
    </submittedName>
</protein>
<organism evidence="3 4">
    <name type="scientific">Remersonia thermophila</name>
    <dbReference type="NCBI Taxonomy" id="72144"/>
    <lineage>
        <taxon>Eukaryota</taxon>
        <taxon>Fungi</taxon>
        <taxon>Dikarya</taxon>
        <taxon>Ascomycota</taxon>
        <taxon>Pezizomycotina</taxon>
        <taxon>Sordariomycetes</taxon>
        <taxon>Sordariomycetidae</taxon>
        <taxon>Sordariales</taxon>
        <taxon>Sordariales incertae sedis</taxon>
        <taxon>Remersonia</taxon>
    </lineage>
</organism>
<evidence type="ECO:0000256" key="2">
    <source>
        <dbReference type="SAM" id="Phobius"/>
    </source>
</evidence>
<feature type="region of interest" description="Disordered" evidence="1">
    <location>
        <begin position="37"/>
        <end position="73"/>
    </location>
</feature>
<name>A0ABR4D5Y2_9PEZI</name>
<gene>
    <name evidence="3" type="ORF">VTJ83DRAFT_6544</name>
</gene>
<keyword evidence="2" id="KW-0812">Transmembrane</keyword>
<accession>A0ABR4D5Y2</accession>
<evidence type="ECO:0000313" key="4">
    <source>
        <dbReference type="Proteomes" id="UP001600064"/>
    </source>
</evidence>
<comment type="caution">
    <text evidence="3">The sequence shown here is derived from an EMBL/GenBank/DDBJ whole genome shotgun (WGS) entry which is preliminary data.</text>
</comment>
<feature type="region of interest" description="Disordered" evidence="1">
    <location>
        <begin position="247"/>
        <end position="268"/>
    </location>
</feature>